<name>A0A0C2W970_9BACL</name>
<feature type="transmembrane region" description="Helical" evidence="1">
    <location>
        <begin position="7"/>
        <end position="25"/>
    </location>
</feature>
<accession>A0A0C2W970</accession>
<gene>
    <name evidence="2" type="ORF">KR50_04600</name>
</gene>
<organism evidence="2 3">
    <name type="scientific">Jeotgalibacillus campisalis</name>
    <dbReference type="NCBI Taxonomy" id="220754"/>
    <lineage>
        <taxon>Bacteria</taxon>
        <taxon>Bacillati</taxon>
        <taxon>Bacillota</taxon>
        <taxon>Bacilli</taxon>
        <taxon>Bacillales</taxon>
        <taxon>Caryophanaceae</taxon>
        <taxon>Jeotgalibacillus</taxon>
    </lineage>
</organism>
<dbReference type="PATRIC" id="fig|220754.4.peg.470"/>
<dbReference type="RefSeq" id="WP_041054219.1">
    <property type="nucleotide sequence ID" value="NZ_JXRR01000001.1"/>
</dbReference>
<keyword evidence="1" id="KW-1133">Transmembrane helix</keyword>
<keyword evidence="1" id="KW-0812">Transmembrane</keyword>
<feature type="transmembrane region" description="Helical" evidence="1">
    <location>
        <begin position="45"/>
        <end position="66"/>
    </location>
</feature>
<dbReference type="EMBL" id="JXRR01000001">
    <property type="protein sequence ID" value="KIL53131.1"/>
    <property type="molecule type" value="Genomic_DNA"/>
</dbReference>
<reference evidence="2 3" key="1">
    <citation type="submission" date="2015-01" db="EMBL/GenBank/DDBJ databases">
        <title>Jeotgalibacillus campisalis genome sequencing.</title>
        <authorList>
            <person name="Goh K.M."/>
            <person name="Chan K.-G."/>
            <person name="Yaakop A.S."/>
            <person name="Ee R."/>
            <person name="Gan H.M."/>
            <person name="Chan C.S."/>
        </authorList>
    </citation>
    <scope>NUCLEOTIDE SEQUENCE [LARGE SCALE GENOMIC DNA]</scope>
    <source>
        <strain evidence="2 3">SF-57</strain>
    </source>
</reference>
<feature type="transmembrane region" description="Helical" evidence="1">
    <location>
        <begin position="78"/>
        <end position="96"/>
    </location>
</feature>
<protein>
    <submittedName>
        <fullName evidence="2">Uncharacterized protein</fullName>
    </submittedName>
</protein>
<evidence type="ECO:0000256" key="1">
    <source>
        <dbReference type="SAM" id="Phobius"/>
    </source>
</evidence>
<dbReference type="AlphaFoldDB" id="A0A0C2W970"/>
<keyword evidence="1" id="KW-0472">Membrane</keyword>
<dbReference type="OrthoDB" id="2476187at2"/>
<evidence type="ECO:0000313" key="2">
    <source>
        <dbReference type="EMBL" id="KIL53131.1"/>
    </source>
</evidence>
<comment type="caution">
    <text evidence="2">The sequence shown here is derived from an EMBL/GenBank/DDBJ whole genome shotgun (WGS) entry which is preliminary data.</text>
</comment>
<proteinExistence type="predicted"/>
<evidence type="ECO:0000313" key="3">
    <source>
        <dbReference type="Proteomes" id="UP000031972"/>
    </source>
</evidence>
<dbReference type="Proteomes" id="UP000031972">
    <property type="component" value="Unassembled WGS sequence"/>
</dbReference>
<keyword evidence="3" id="KW-1185">Reference proteome</keyword>
<sequence>MIKNRFFLISSAILFCLSVVIYFIIPNERKLQPSTTVMNFPVQDHNGTFILGSIGAVVFIGCLILLASGLEKYRVRSVIGVMVVFAFLPGMLMTAYQETFASGVKAVSYDQEGECYFETVEEDVLKGECSFVLHNRSNEEVTFEVEFMDSFYFLENNHRMVSLMNLAGPYKFTMEANEKRSIHMTELLDVSDIPNPTDSGSSSGIQLKLIQSNGVQVHL</sequence>